<dbReference type="GO" id="GO:0000139">
    <property type="term" value="C:Golgi membrane"/>
    <property type="evidence" value="ECO:0007669"/>
    <property type="project" value="UniProtKB-SubCell"/>
</dbReference>
<keyword evidence="6 13" id="KW-0812">Transmembrane</keyword>
<gene>
    <name evidence="14" type="ORF">AT9943_LOCUS17841</name>
</gene>
<keyword evidence="12" id="KW-0862">Zinc</keyword>
<protein>
    <submittedName>
        <fullName evidence="14">(thale cress) hypothetical protein</fullName>
    </submittedName>
</protein>
<dbReference type="Proteomes" id="UP000516314">
    <property type="component" value="Chromosome 4"/>
</dbReference>
<evidence type="ECO:0000256" key="5">
    <source>
        <dbReference type="ARBA" id="ARBA00022679"/>
    </source>
</evidence>
<evidence type="ECO:0000256" key="1">
    <source>
        <dbReference type="ARBA" id="ARBA00004141"/>
    </source>
</evidence>
<keyword evidence="8 13" id="KW-1133">Transmembrane helix</keyword>
<feature type="binding site" evidence="12">
    <location>
        <position position="383"/>
    </location>
    <ligand>
        <name>Zn(2+)</name>
        <dbReference type="ChEBI" id="CHEBI:29105"/>
    </ligand>
</feature>
<evidence type="ECO:0000256" key="9">
    <source>
        <dbReference type="ARBA" id="ARBA00023016"/>
    </source>
</evidence>
<feature type="transmembrane region" description="Helical" evidence="13">
    <location>
        <begin position="429"/>
        <end position="450"/>
    </location>
</feature>
<feature type="transmembrane region" description="Helical" evidence="13">
    <location>
        <begin position="399"/>
        <end position="417"/>
    </location>
</feature>
<dbReference type="PANTHER" id="PTHR20855">
    <property type="entry name" value="ADIPOR/PROGESTIN RECEPTOR-RELATED"/>
    <property type="match status" value="1"/>
</dbReference>
<comment type="similarity">
    <text evidence="3">Belongs to the ADIPOR family.</text>
</comment>
<sequence>MTSSPMGKHGGSKTRTTVCLSDGVIFLAGAFMSLTLVWSYFSIFSPSFTFTFTGLRHGCESVQCSGLNMQLDPPEPGFYDDPDLSYSIEKSITNWDEKRHEWFKSHPSFKPGSENRILMVTGSQSSPCKNPIGDHLLLLRCFKNKVDYARIHGHDIFYSNSLLHPKMNSFREKMGDEAEIKEHLKPQASSETIDKKHNVKGKRLWQKVKYQLVEFHSLPAYLRDNEYIIGHYRSEWPIKQILLSIFTIHNETLNVWTHLIGFFLFLALTIYTATKVPSVVDLHSLQHRLPDLLRKTDLHKLHSELMSRLPSSPSSWHVMDLLYNCLPERFSHGNYTDMCVLHSVREDLANLIAPLIFRPITRWPFYAFLGGAIFCLLASSTCHLLSCHSERVSYIMLRLDYAGIAALIATSFYPPVYYSFMCDPFFCNLYLGFITILGIATVLVSLLPVFQSLEFRVVRASLFFGMGFSGLAPILHKLIIFWDQPEALHMTGYEILMGLLYGLGAVVYATRIPERWMPGKFDIAGHSHQLFHVLVVAGALTHYRAGL</sequence>
<evidence type="ECO:0000256" key="3">
    <source>
        <dbReference type="ARBA" id="ARBA00007018"/>
    </source>
</evidence>
<keyword evidence="10" id="KW-0333">Golgi apparatus</keyword>
<dbReference type="EMBL" id="LR881469">
    <property type="protein sequence ID" value="CAD5330296.1"/>
    <property type="molecule type" value="Genomic_DNA"/>
</dbReference>
<reference evidence="14 15" key="1">
    <citation type="submission" date="2020-09" db="EMBL/GenBank/DDBJ databases">
        <authorList>
            <person name="Ashkenazy H."/>
        </authorList>
    </citation>
    <scope>NUCLEOTIDE SEQUENCE [LARGE SCALE GENOMIC DNA]</scope>
    <source>
        <strain evidence="15">cv. Cdm-0</strain>
    </source>
</reference>
<evidence type="ECO:0000256" key="11">
    <source>
        <dbReference type="ARBA" id="ARBA00023136"/>
    </source>
</evidence>
<organism evidence="14 15">
    <name type="scientific">Arabidopsis thaliana</name>
    <name type="common">Mouse-ear cress</name>
    <dbReference type="NCBI Taxonomy" id="3702"/>
    <lineage>
        <taxon>Eukaryota</taxon>
        <taxon>Viridiplantae</taxon>
        <taxon>Streptophyta</taxon>
        <taxon>Embryophyta</taxon>
        <taxon>Tracheophyta</taxon>
        <taxon>Spermatophyta</taxon>
        <taxon>Magnoliopsida</taxon>
        <taxon>eudicotyledons</taxon>
        <taxon>Gunneridae</taxon>
        <taxon>Pentapetalae</taxon>
        <taxon>rosids</taxon>
        <taxon>malvids</taxon>
        <taxon>Brassicales</taxon>
        <taxon>Brassicaceae</taxon>
        <taxon>Camelineae</taxon>
        <taxon>Arabidopsis</taxon>
    </lineage>
</organism>
<dbReference type="AlphaFoldDB" id="A0A7G2FAV1"/>
<evidence type="ECO:0000256" key="13">
    <source>
        <dbReference type="SAM" id="Phobius"/>
    </source>
</evidence>
<evidence type="ECO:0000256" key="8">
    <source>
        <dbReference type="ARBA" id="ARBA00022989"/>
    </source>
</evidence>
<keyword evidence="9" id="KW-0346">Stress response</keyword>
<comment type="subcellular location">
    <subcellularLocation>
        <location evidence="2">Golgi apparatus membrane</location>
        <topology evidence="2">Single-pass type II membrane protein</topology>
    </subcellularLocation>
    <subcellularLocation>
        <location evidence="1">Membrane</location>
        <topology evidence="1">Multi-pass membrane protein</topology>
    </subcellularLocation>
</comment>
<feature type="transmembrane region" description="Helical" evidence="13">
    <location>
        <begin position="365"/>
        <end position="387"/>
    </location>
</feature>
<evidence type="ECO:0000256" key="7">
    <source>
        <dbReference type="ARBA" id="ARBA00022968"/>
    </source>
</evidence>
<evidence type="ECO:0000313" key="15">
    <source>
        <dbReference type="Proteomes" id="UP000516314"/>
    </source>
</evidence>
<feature type="transmembrane region" description="Helical" evidence="13">
    <location>
        <begin position="488"/>
        <end position="510"/>
    </location>
</feature>
<feature type="transmembrane region" description="Helical" evidence="13">
    <location>
        <begin position="20"/>
        <end position="41"/>
    </location>
</feature>
<accession>A0A7G2FAV1</accession>
<dbReference type="InterPro" id="IPR008630">
    <property type="entry name" value="Glyco_trans_34"/>
</dbReference>
<evidence type="ECO:0000313" key="14">
    <source>
        <dbReference type="EMBL" id="CAD5330296.1"/>
    </source>
</evidence>
<dbReference type="Pfam" id="PF05637">
    <property type="entry name" value="Glyco_transf_34"/>
    <property type="match status" value="1"/>
</dbReference>
<dbReference type="PANTHER" id="PTHR20855:SF52">
    <property type="entry name" value="ADIPONECTIN RECEPTOR PROTEIN"/>
    <property type="match status" value="1"/>
</dbReference>
<keyword evidence="12" id="KW-0479">Metal-binding</keyword>
<dbReference type="GO" id="GO:0016757">
    <property type="term" value="F:glycosyltransferase activity"/>
    <property type="evidence" value="ECO:0007669"/>
    <property type="project" value="UniProtKB-KW"/>
</dbReference>
<keyword evidence="7" id="KW-0735">Signal-anchor</keyword>
<feature type="transmembrane region" description="Helical" evidence="13">
    <location>
        <begin position="462"/>
        <end position="482"/>
    </location>
</feature>
<evidence type="ECO:0000256" key="4">
    <source>
        <dbReference type="ARBA" id="ARBA00022676"/>
    </source>
</evidence>
<keyword evidence="11 13" id="KW-0472">Membrane</keyword>
<feature type="binding site" evidence="12">
    <location>
        <position position="528"/>
    </location>
    <ligand>
        <name>Zn(2+)</name>
        <dbReference type="ChEBI" id="CHEBI:29105"/>
    </ligand>
</feature>
<evidence type="ECO:0000256" key="10">
    <source>
        <dbReference type="ARBA" id="ARBA00023034"/>
    </source>
</evidence>
<dbReference type="InterPro" id="IPR004254">
    <property type="entry name" value="AdipoR/HlyIII-related"/>
</dbReference>
<dbReference type="GO" id="GO:0046872">
    <property type="term" value="F:metal ion binding"/>
    <property type="evidence" value="ECO:0007669"/>
    <property type="project" value="UniProtKB-KW"/>
</dbReference>
<dbReference type="Pfam" id="PF03006">
    <property type="entry name" value="HlyIII"/>
    <property type="match status" value="1"/>
</dbReference>
<dbReference type="GO" id="GO:0009744">
    <property type="term" value="P:response to sucrose"/>
    <property type="evidence" value="ECO:0007669"/>
    <property type="project" value="UniProtKB-ARBA"/>
</dbReference>
<dbReference type="GO" id="GO:0009725">
    <property type="term" value="P:response to hormone"/>
    <property type="evidence" value="ECO:0007669"/>
    <property type="project" value="UniProtKB-ARBA"/>
</dbReference>
<name>A0A7G2FAV1_ARATH</name>
<evidence type="ECO:0000256" key="2">
    <source>
        <dbReference type="ARBA" id="ARBA00004323"/>
    </source>
</evidence>
<feature type="binding site" evidence="12">
    <location>
        <position position="532"/>
    </location>
    <ligand>
        <name>Zn(2+)</name>
        <dbReference type="ChEBI" id="CHEBI:29105"/>
    </ligand>
</feature>
<evidence type="ECO:0000256" key="12">
    <source>
        <dbReference type="PIRSR" id="PIRSR604254-1"/>
    </source>
</evidence>
<keyword evidence="5" id="KW-0808">Transferase</keyword>
<keyword evidence="4" id="KW-0328">Glycosyltransferase</keyword>
<evidence type="ECO:0000256" key="6">
    <source>
        <dbReference type="ARBA" id="ARBA00022692"/>
    </source>
</evidence>
<proteinExistence type="inferred from homology"/>